<reference evidence="2" key="1">
    <citation type="journal article" date="2014" name="Int. J. Syst. Evol. Microbiol.">
        <title>Complete genome sequence of Corynebacterium casei LMG S-19264T (=DSM 44701T), isolated from a smear-ripened cheese.</title>
        <authorList>
            <consortium name="US DOE Joint Genome Institute (JGI-PGF)"/>
            <person name="Walter F."/>
            <person name="Albersmeier A."/>
            <person name="Kalinowski J."/>
            <person name="Ruckert C."/>
        </authorList>
    </citation>
    <scope>NUCLEOTIDE SEQUENCE</scope>
    <source>
        <strain evidence="2">JCM 4654</strain>
    </source>
</reference>
<evidence type="ECO:0000256" key="1">
    <source>
        <dbReference type="SAM" id="MobiDB-lite"/>
    </source>
</evidence>
<dbReference type="EMBL" id="BMVF01000007">
    <property type="protein sequence ID" value="GHD89908.1"/>
    <property type="molecule type" value="Genomic_DNA"/>
</dbReference>
<evidence type="ECO:0000313" key="2">
    <source>
        <dbReference type="EMBL" id="GHD89908.1"/>
    </source>
</evidence>
<evidence type="ECO:0000313" key="3">
    <source>
        <dbReference type="Proteomes" id="UP000608955"/>
    </source>
</evidence>
<protein>
    <submittedName>
        <fullName evidence="2">Uncharacterized protein</fullName>
    </submittedName>
</protein>
<feature type="compositionally biased region" description="Low complexity" evidence="1">
    <location>
        <begin position="27"/>
        <end position="36"/>
    </location>
</feature>
<gene>
    <name evidence="2" type="ORF">GCM10010508_32780</name>
</gene>
<organism evidence="2 3">
    <name type="scientific">Streptomyces naganishii JCM 4654</name>
    <dbReference type="NCBI Taxonomy" id="1306179"/>
    <lineage>
        <taxon>Bacteria</taxon>
        <taxon>Bacillati</taxon>
        <taxon>Actinomycetota</taxon>
        <taxon>Actinomycetes</taxon>
        <taxon>Kitasatosporales</taxon>
        <taxon>Streptomycetaceae</taxon>
        <taxon>Streptomyces</taxon>
    </lineage>
</organism>
<name>A0A918Y3J9_9ACTN</name>
<proteinExistence type="predicted"/>
<feature type="region of interest" description="Disordered" evidence="1">
    <location>
        <begin position="1"/>
        <end position="95"/>
    </location>
</feature>
<keyword evidence="3" id="KW-1185">Reference proteome</keyword>
<feature type="compositionally biased region" description="Low complexity" evidence="1">
    <location>
        <begin position="1"/>
        <end position="12"/>
    </location>
</feature>
<accession>A0A918Y3J9</accession>
<sequence length="116" mass="12461">MASSPGPAAARPADSRPAEYRPPPPGRLLAPPGVRPQNRPTAWALAADQRPPAQPSGPRLWPTTDYRPSAVGHRPPNPGALAPRPRPPPHADMGLCTRIDWRRPTATQTTNIDEPP</sequence>
<comment type="caution">
    <text evidence="2">The sequence shown here is derived from an EMBL/GenBank/DDBJ whole genome shotgun (WGS) entry which is preliminary data.</text>
</comment>
<reference evidence="2" key="2">
    <citation type="submission" date="2020-09" db="EMBL/GenBank/DDBJ databases">
        <authorList>
            <person name="Sun Q."/>
            <person name="Ohkuma M."/>
        </authorList>
    </citation>
    <scope>NUCLEOTIDE SEQUENCE</scope>
    <source>
        <strain evidence="2">JCM 4654</strain>
    </source>
</reference>
<dbReference type="AlphaFoldDB" id="A0A918Y3J9"/>
<dbReference type="Proteomes" id="UP000608955">
    <property type="component" value="Unassembled WGS sequence"/>
</dbReference>